<feature type="transmembrane region" description="Helical" evidence="1">
    <location>
        <begin position="69"/>
        <end position="85"/>
    </location>
</feature>
<accession>A0A9X1NAA0</accession>
<evidence type="ECO:0000313" key="3">
    <source>
        <dbReference type="Proteomes" id="UP001138997"/>
    </source>
</evidence>
<feature type="transmembrane region" description="Helical" evidence="1">
    <location>
        <begin position="29"/>
        <end position="49"/>
    </location>
</feature>
<gene>
    <name evidence="2" type="ORF">LR394_05880</name>
</gene>
<name>A0A9X1NAA0_9ACTN</name>
<keyword evidence="1" id="KW-0472">Membrane</keyword>
<dbReference type="EMBL" id="JAJOMB010000002">
    <property type="protein sequence ID" value="MCD5310415.1"/>
    <property type="molecule type" value="Genomic_DNA"/>
</dbReference>
<feature type="transmembrane region" description="Helical" evidence="1">
    <location>
        <begin position="231"/>
        <end position="250"/>
    </location>
</feature>
<evidence type="ECO:0000256" key="1">
    <source>
        <dbReference type="SAM" id="Phobius"/>
    </source>
</evidence>
<feature type="transmembrane region" description="Helical" evidence="1">
    <location>
        <begin position="106"/>
        <end position="134"/>
    </location>
</feature>
<reference evidence="2" key="1">
    <citation type="submission" date="2021-11" db="EMBL/GenBank/DDBJ databases">
        <title>Streptomyces corallinus and Kineosporia corallina sp. nov., two new coral-derived marine actinobacteria.</title>
        <authorList>
            <person name="Buangrab K."/>
            <person name="Sutthacheep M."/>
            <person name="Yeemin T."/>
            <person name="Harunari E."/>
            <person name="Igarashi Y."/>
            <person name="Sripreechasak P."/>
            <person name="Kanchanasin P."/>
            <person name="Tanasupawat S."/>
            <person name="Phongsopitanun W."/>
        </authorList>
    </citation>
    <scope>NUCLEOTIDE SEQUENCE</scope>
    <source>
        <strain evidence="2">JCM 31032</strain>
    </source>
</reference>
<dbReference type="AlphaFoldDB" id="A0A9X1NAA0"/>
<keyword evidence="3" id="KW-1185">Reference proteome</keyword>
<dbReference type="RefSeq" id="WP_231439339.1">
    <property type="nucleotide sequence ID" value="NZ_JAJOMB010000002.1"/>
</dbReference>
<proteinExistence type="predicted"/>
<sequence>MPEQVQVQTQVRRAMAMEWFRLRTLRSTWLITGLCLLASAGLALAIVLVEGDVVDADLARSVLNPGQPSPLALLLGLLGVLAWGHDSRYGTIRPLLTVLPDRRVLAVARTLVMTAYLLSVVLLCQAAAWVTGLLATGGDLAEFATAEVVLRNGLGMVVLGLGVGWFGLALGVLLPSLPAAVATFFIYPAAVEPMISMLLEKTAGNAHLWLPFGSFGSLIGVDQGGPSPLGAAALFLGAMALLNLAGLARLHTRDV</sequence>
<evidence type="ECO:0008006" key="4">
    <source>
        <dbReference type="Google" id="ProtNLM"/>
    </source>
</evidence>
<dbReference type="Proteomes" id="UP001138997">
    <property type="component" value="Unassembled WGS sequence"/>
</dbReference>
<organism evidence="2 3">
    <name type="scientific">Kineosporia babensis</name>
    <dbReference type="NCBI Taxonomy" id="499548"/>
    <lineage>
        <taxon>Bacteria</taxon>
        <taxon>Bacillati</taxon>
        <taxon>Actinomycetota</taxon>
        <taxon>Actinomycetes</taxon>
        <taxon>Kineosporiales</taxon>
        <taxon>Kineosporiaceae</taxon>
        <taxon>Kineosporia</taxon>
    </lineage>
</organism>
<protein>
    <recommendedName>
        <fullName evidence="4">ABC transporter permease</fullName>
    </recommendedName>
</protein>
<evidence type="ECO:0000313" key="2">
    <source>
        <dbReference type="EMBL" id="MCD5310415.1"/>
    </source>
</evidence>
<comment type="caution">
    <text evidence="2">The sequence shown here is derived from an EMBL/GenBank/DDBJ whole genome shotgun (WGS) entry which is preliminary data.</text>
</comment>
<keyword evidence="1" id="KW-1133">Transmembrane helix</keyword>
<keyword evidence="1" id="KW-0812">Transmembrane</keyword>
<feature type="transmembrane region" description="Helical" evidence="1">
    <location>
        <begin position="154"/>
        <end position="187"/>
    </location>
</feature>